<gene>
    <name evidence="3" type="ORF">PECUL_23A045913</name>
</gene>
<keyword evidence="4" id="KW-1185">Reference proteome</keyword>
<dbReference type="PANTHER" id="PTHR14343">
    <property type="entry name" value="VWFA DOMAIN-CONTAINING PROTEIN"/>
    <property type="match status" value="1"/>
</dbReference>
<feature type="region of interest" description="Disordered" evidence="1">
    <location>
        <begin position="312"/>
        <end position="396"/>
    </location>
</feature>
<protein>
    <recommendedName>
        <fullName evidence="2">DUF4537 domain-containing protein</fullName>
    </recommendedName>
</protein>
<evidence type="ECO:0000256" key="1">
    <source>
        <dbReference type="SAM" id="MobiDB-lite"/>
    </source>
</evidence>
<dbReference type="Pfam" id="PF15057">
    <property type="entry name" value="DUF4537"/>
    <property type="match status" value="1"/>
</dbReference>
<feature type="compositionally biased region" description="Acidic residues" evidence="1">
    <location>
        <begin position="342"/>
        <end position="366"/>
    </location>
</feature>
<feature type="compositionally biased region" description="Polar residues" evidence="1">
    <location>
        <begin position="371"/>
        <end position="389"/>
    </location>
</feature>
<evidence type="ECO:0000313" key="3">
    <source>
        <dbReference type="EMBL" id="CAH2325518.1"/>
    </source>
</evidence>
<feature type="region of interest" description="Disordered" evidence="1">
    <location>
        <begin position="415"/>
        <end position="435"/>
    </location>
</feature>
<evidence type="ECO:0000313" key="4">
    <source>
        <dbReference type="Proteomes" id="UP001295444"/>
    </source>
</evidence>
<reference evidence="3" key="1">
    <citation type="submission" date="2022-03" db="EMBL/GenBank/DDBJ databases">
        <authorList>
            <person name="Alioto T."/>
            <person name="Alioto T."/>
            <person name="Gomez Garrido J."/>
        </authorList>
    </citation>
    <scope>NUCLEOTIDE SEQUENCE</scope>
</reference>
<sequence length="657" mass="76257">MHHCMRTLCMDSKYCSVGSPLSEYSCHSLITHPQPECRYSVTAHSCVSHHSIPQRCLCGIHFPHVGSIPCGNVENLFSCGRSLTPHTVVLARRQRDGFYYLATVKQEEEPGVFLIEFNRPVSERYPTTLQKTEVNDMIQYFDALRHCILPGDTVLAPWEPEQVRYGPGTVTLGVETRDPLRTDEDEELTVSFWNGKKKRVPLGVAVWISPSVYKRIMDRLHQPITSGQKLQESIPNTTTYVFTDRFTSVPTNLCPPSHLHKHSWHHSHTYPHHLQQHCSCCCYPKHAGCTCCYDPKCQDWWPLTPTATVYVQSRKEQEDRDSIHLTTRRKEKSYQISKSSESEDEKSLDDDDNDYDDRSDNDEDSDRETWLSKTTQSTMVDSGVNTDSSLWDKPREDINQRPDWKYWRHSQPEPFYRKPGNTVRKSKSAASQSNSCVSWPDVTGLANQSSLFETIVDSPVRRLTVKDVLVHKDFNPSDVKQAPPVAERLGESEVDKLCKKQVIAEKRREQITKHREWEEDRAQSADQKYCETQEVHRHKTLQRLKNEDMKVKEQAAKKTQNITAKKAARERNSVRMQTIAAEDKLKEQRRLDHLRSVREKIDQREFDKCAANEQKEIEHMDAQRMKVNKHYKEVADKVFQTETKRKSGNRKVQYIED</sequence>
<accession>A0AAD1TG57</accession>
<dbReference type="AlphaFoldDB" id="A0AAD1TG57"/>
<dbReference type="PANTHER" id="PTHR14343:SF3">
    <property type="entry name" value="SIMILAR TO PREDICTED GENE ICRFP703B1614Q5.5"/>
    <property type="match status" value="1"/>
</dbReference>
<dbReference type="Proteomes" id="UP001295444">
    <property type="component" value="Chromosome 12"/>
</dbReference>
<feature type="domain" description="DUF4537" evidence="2">
    <location>
        <begin position="87"/>
        <end position="218"/>
    </location>
</feature>
<organism evidence="3 4">
    <name type="scientific">Pelobates cultripes</name>
    <name type="common">Western spadefoot toad</name>
    <dbReference type="NCBI Taxonomy" id="61616"/>
    <lineage>
        <taxon>Eukaryota</taxon>
        <taxon>Metazoa</taxon>
        <taxon>Chordata</taxon>
        <taxon>Craniata</taxon>
        <taxon>Vertebrata</taxon>
        <taxon>Euteleostomi</taxon>
        <taxon>Amphibia</taxon>
        <taxon>Batrachia</taxon>
        <taxon>Anura</taxon>
        <taxon>Pelobatoidea</taxon>
        <taxon>Pelobatidae</taxon>
        <taxon>Pelobates</taxon>
    </lineage>
</organism>
<evidence type="ECO:0000259" key="2">
    <source>
        <dbReference type="Pfam" id="PF15057"/>
    </source>
</evidence>
<feature type="compositionally biased region" description="Basic and acidic residues" evidence="1">
    <location>
        <begin position="313"/>
        <end position="323"/>
    </location>
</feature>
<proteinExistence type="predicted"/>
<dbReference type="EMBL" id="OW240923">
    <property type="protein sequence ID" value="CAH2325518.1"/>
    <property type="molecule type" value="Genomic_DNA"/>
</dbReference>
<dbReference type="InterPro" id="IPR032770">
    <property type="entry name" value="DUF4537"/>
</dbReference>
<name>A0AAD1TG57_PELCU</name>